<dbReference type="GO" id="GO:0004402">
    <property type="term" value="F:histone acetyltransferase activity"/>
    <property type="evidence" value="ECO:0007669"/>
    <property type="project" value="InterPro"/>
</dbReference>
<evidence type="ECO:0000259" key="1">
    <source>
        <dbReference type="Pfam" id="PF12657"/>
    </source>
</evidence>
<dbReference type="PANTHER" id="PTHR15496">
    <property type="entry name" value="GENERAL TRANSCRIPTION FACTOR 3C POLYPEPTIDE 4 FAMILY"/>
    <property type="match status" value="1"/>
</dbReference>
<dbReference type="AlphaFoldDB" id="A0A0D1XS48"/>
<dbReference type="RefSeq" id="XP_016215385.1">
    <property type="nucleotide sequence ID" value="XM_016356592.1"/>
</dbReference>
<feature type="domain" description="Transcription factor IIIC 90kDa subunit N-terminal" evidence="1">
    <location>
        <begin position="41"/>
        <end position="500"/>
    </location>
</feature>
<dbReference type="GeneID" id="27311371"/>
<protein>
    <recommendedName>
        <fullName evidence="5">Transcription factor IIIC putative zinc-finger domain-containing protein</fullName>
    </recommendedName>
</protein>
<dbReference type="GO" id="GO:0000127">
    <property type="term" value="C:transcription factor TFIIIC complex"/>
    <property type="evidence" value="ECO:0007669"/>
    <property type="project" value="InterPro"/>
</dbReference>
<evidence type="ECO:0000313" key="4">
    <source>
        <dbReference type="Proteomes" id="UP000053259"/>
    </source>
</evidence>
<dbReference type="VEuPathDB" id="FungiDB:PV09_03398"/>
<feature type="domain" description="Transcription factor IIIC putative zinc-finger" evidence="2">
    <location>
        <begin position="646"/>
        <end position="757"/>
    </location>
</feature>
<dbReference type="InterPro" id="IPR024764">
    <property type="entry name" value="TFIIIC_Znf"/>
</dbReference>
<dbReference type="OrthoDB" id="6021743at2759"/>
<accession>A0A0D1XS48</accession>
<dbReference type="Pfam" id="PF12657">
    <property type="entry name" value="TFIIIC_delta"/>
    <property type="match status" value="1"/>
</dbReference>
<dbReference type="Pfam" id="PF12660">
    <property type="entry name" value="zf-TFIIIC"/>
    <property type="match status" value="1"/>
</dbReference>
<keyword evidence="4" id="KW-1185">Reference proteome</keyword>
<dbReference type="Proteomes" id="UP000053259">
    <property type="component" value="Unassembled WGS sequence"/>
</dbReference>
<dbReference type="STRING" id="253628.A0A0D1XS48"/>
<name>A0A0D1XS48_9PEZI</name>
<dbReference type="HOGENOM" id="CLU_011098_0_0_1"/>
<dbReference type="InterPro" id="IPR044230">
    <property type="entry name" value="GTF3C4"/>
</dbReference>
<dbReference type="GO" id="GO:0006384">
    <property type="term" value="P:transcription initiation at RNA polymerase III promoter"/>
    <property type="evidence" value="ECO:0007669"/>
    <property type="project" value="InterPro"/>
</dbReference>
<dbReference type="PANTHER" id="PTHR15496:SF2">
    <property type="entry name" value="GENERAL TRANSCRIPTION FACTOR 3C POLYPEPTIDE 4"/>
    <property type="match status" value="1"/>
</dbReference>
<gene>
    <name evidence="3" type="ORF">PV09_03398</name>
</gene>
<dbReference type="EMBL" id="KN847537">
    <property type="protein sequence ID" value="KIW05516.1"/>
    <property type="molecule type" value="Genomic_DNA"/>
</dbReference>
<evidence type="ECO:0008006" key="5">
    <source>
        <dbReference type="Google" id="ProtNLM"/>
    </source>
</evidence>
<sequence>MPWLQTQTYEGFTEKMSEIDTGRSADLTINVWPTATNCIDWSQDADIVVAAGDDVQLLIPKLKTMDDAPTAMWELIRLRVNAFSDAELEQQDPISSRSASIGEEISTAEAVAVKWTPPGIAKHGRCGLFVHTQNLLLSIWAPENRPKSPQDWKRRTIVNRELQRHYERIYPKEKQKPGQPRSERLKELIRVRAFGLSKHDGTNKHPALAHHLENVCYIATSNDNNDVVILRCFRGDEEDGGIQLKAEAHFSITGENPTQSNLTWTFEDYMVKSRFVQHLSWSPWIRTRDGGLKSLLACGTRSKLCFKCVHLLFLNGEPKIEIEDFEGSVNLETPWTSDVILDWLSESNEEEYGKLLAYTADEVMLFTIDMLGDAIIRHAKYERKEWGQVAGALFLLDSNRGKTFAQFLRHMSISDNILTCLELDDLSPTDVHNSGLIDAVKHNRKIYDSKFGTHGDVLVRIWGLAGSPLHDLAVLSATFHPSNSPEYIIPADMSSRVIFQSTGRDDFMTQAIQQSASSEAIAFSAKWITKDLKTQPEKNKATWALLDQIDKAMAAITIHEPDPATSSFKDLLYTSNSLTRLRYERILSLVTGHNDAAAEMEKQVLEHLAIKVLQVPPSRYTDSKHSRLVLSNLRRILVKLNLSTDKAHDEACEKCDICMSSINFDEYAFAQCNKGHKFRRCALTFLAIQAPRISKSCGICGKQYLRSSHVENQNPAAVRGDDVDMIDASADASAPTIPLTELLLTACIRCIYCGGKFVG</sequence>
<evidence type="ECO:0000313" key="3">
    <source>
        <dbReference type="EMBL" id="KIW05516.1"/>
    </source>
</evidence>
<organism evidence="3 4">
    <name type="scientific">Verruconis gallopava</name>
    <dbReference type="NCBI Taxonomy" id="253628"/>
    <lineage>
        <taxon>Eukaryota</taxon>
        <taxon>Fungi</taxon>
        <taxon>Dikarya</taxon>
        <taxon>Ascomycota</taxon>
        <taxon>Pezizomycotina</taxon>
        <taxon>Dothideomycetes</taxon>
        <taxon>Pleosporomycetidae</taxon>
        <taxon>Venturiales</taxon>
        <taxon>Sympoventuriaceae</taxon>
        <taxon>Verruconis</taxon>
    </lineage>
</organism>
<dbReference type="InterPro" id="IPR024761">
    <property type="entry name" value="TFIIIC_delta_N"/>
</dbReference>
<dbReference type="InParanoid" id="A0A0D1XS48"/>
<evidence type="ECO:0000259" key="2">
    <source>
        <dbReference type="Pfam" id="PF12660"/>
    </source>
</evidence>
<reference evidence="3 4" key="1">
    <citation type="submission" date="2015-01" db="EMBL/GenBank/DDBJ databases">
        <title>The Genome Sequence of Ochroconis gallopava CBS43764.</title>
        <authorList>
            <consortium name="The Broad Institute Genomics Platform"/>
            <person name="Cuomo C."/>
            <person name="de Hoog S."/>
            <person name="Gorbushina A."/>
            <person name="Stielow B."/>
            <person name="Teixiera M."/>
            <person name="Abouelleil A."/>
            <person name="Chapman S.B."/>
            <person name="Priest M."/>
            <person name="Young S.K."/>
            <person name="Wortman J."/>
            <person name="Nusbaum C."/>
            <person name="Birren B."/>
        </authorList>
    </citation>
    <scope>NUCLEOTIDE SEQUENCE [LARGE SCALE GENOMIC DNA]</scope>
    <source>
        <strain evidence="3 4">CBS 43764</strain>
    </source>
</reference>
<proteinExistence type="predicted"/>